<dbReference type="EMBL" id="BARV01039661">
    <property type="protein sequence ID" value="GAI47259.1"/>
    <property type="molecule type" value="Genomic_DNA"/>
</dbReference>
<sequence length="182" mass="21676">YPGLYDDLWHHYATKNMYMNGIGEGSTFNIIEEYYGWNFGHMDLFNLIMTTQDPNLKQFFINEYIQGTYPLIRYHRNAFFNMIYLVWTGDENQTIRNDIFDQLMRFQNNIEWGKGGYISFNATERPSWHTKNPAPEKWNQILNGPLGFLYAPIALEIDFTDELWLQPATVDMMYYDPGNFWG</sequence>
<evidence type="ECO:0000313" key="1">
    <source>
        <dbReference type="EMBL" id="GAI47259.1"/>
    </source>
</evidence>
<feature type="non-terminal residue" evidence="1">
    <location>
        <position position="182"/>
    </location>
</feature>
<reference evidence="1" key="1">
    <citation type="journal article" date="2014" name="Front. Microbiol.">
        <title>High frequency of phylogenetically diverse reductive dehalogenase-homologous genes in deep subseafloor sedimentary metagenomes.</title>
        <authorList>
            <person name="Kawai M."/>
            <person name="Futagami T."/>
            <person name="Toyoda A."/>
            <person name="Takaki Y."/>
            <person name="Nishi S."/>
            <person name="Hori S."/>
            <person name="Arai W."/>
            <person name="Tsubouchi T."/>
            <person name="Morono Y."/>
            <person name="Uchiyama I."/>
            <person name="Ito T."/>
            <person name="Fujiyama A."/>
            <person name="Inagaki F."/>
            <person name="Takami H."/>
        </authorList>
    </citation>
    <scope>NUCLEOTIDE SEQUENCE</scope>
    <source>
        <strain evidence="1">Expedition CK06-06</strain>
    </source>
</reference>
<feature type="non-terminal residue" evidence="1">
    <location>
        <position position="1"/>
    </location>
</feature>
<gene>
    <name evidence="1" type="ORF">S06H3_60714</name>
</gene>
<organism evidence="1">
    <name type="scientific">marine sediment metagenome</name>
    <dbReference type="NCBI Taxonomy" id="412755"/>
    <lineage>
        <taxon>unclassified sequences</taxon>
        <taxon>metagenomes</taxon>
        <taxon>ecological metagenomes</taxon>
    </lineage>
</organism>
<comment type="caution">
    <text evidence="1">The sequence shown here is derived from an EMBL/GenBank/DDBJ whole genome shotgun (WGS) entry which is preliminary data.</text>
</comment>
<proteinExistence type="predicted"/>
<dbReference type="AlphaFoldDB" id="X1QVF0"/>
<accession>X1QVF0</accession>
<name>X1QVF0_9ZZZZ</name>
<protein>
    <submittedName>
        <fullName evidence="1">Uncharacterized protein</fullName>
    </submittedName>
</protein>